<feature type="transmembrane region" description="Helical" evidence="7">
    <location>
        <begin position="395"/>
        <end position="414"/>
    </location>
</feature>
<gene>
    <name evidence="8" type="ORF">HDA41_006323</name>
</gene>
<organism evidence="8 9">
    <name type="scientific">Streptomyces caelestis</name>
    <dbReference type="NCBI Taxonomy" id="36816"/>
    <lineage>
        <taxon>Bacteria</taxon>
        <taxon>Bacillati</taxon>
        <taxon>Actinomycetota</taxon>
        <taxon>Actinomycetes</taxon>
        <taxon>Kitasatosporales</taxon>
        <taxon>Streptomycetaceae</taxon>
        <taxon>Streptomyces</taxon>
    </lineage>
</organism>
<sequence>MTYGAARREDAADEGLPGARPLWRQRDFGIFWAAQTLSVLGDSFALIALPLLVLEATGSVARMGLLTAVGGAASVVAAVFAGAVVDRVDRRRLLIACDLVRMGLYGVVPLVWLFGPQIWLLYVVLPLCEAVGMLFAVGYVTVVRGLVGTGQLTEANGRLNATAAAAGVLGPLCAGVVAAWSGPAAAVGVDAASFGVSAACLCFVRFRGRAPDEGPGQHKGERTGLWQDLRTGVAFLHGHPVLRSLTALLFVFSFLTLGLNDLVIYHLKHDLGHDDGTVGTVMAVGALGTITGALLVARLRRRLGFGPTWTGSVAVCGLAFAGLGWARDVPAVAALSAAFLACAGMAGTCSMSLRQEVTPEHLLGRVTSAFWTLQYAAAPIGAAVLTWAAEEQGTTPVALAAGTTCVLLAVTALFTPIRRAGRSPVDPAVVPQTPPPQQPCPEVRQQPEQR</sequence>
<dbReference type="Proteomes" id="UP000590647">
    <property type="component" value="Unassembled WGS sequence"/>
</dbReference>
<comment type="subcellular location">
    <subcellularLocation>
        <location evidence="1">Cell membrane</location>
        <topology evidence="1">Multi-pass membrane protein</topology>
    </subcellularLocation>
</comment>
<evidence type="ECO:0000256" key="3">
    <source>
        <dbReference type="ARBA" id="ARBA00022692"/>
    </source>
</evidence>
<feature type="transmembrane region" description="Helical" evidence="7">
    <location>
        <begin position="366"/>
        <end position="389"/>
    </location>
</feature>
<dbReference type="EMBL" id="JACHNE010000001">
    <property type="protein sequence ID" value="MBB5798359.1"/>
    <property type="molecule type" value="Genomic_DNA"/>
</dbReference>
<protein>
    <submittedName>
        <fullName evidence="8">MFS family permease</fullName>
    </submittedName>
</protein>
<feature type="transmembrane region" description="Helical" evidence="7">
    <location>
        <begin position="186"/>
        <end position="204"/>
    </location>
</feature>
<feature type="transmembrane region" description="Helical" evidence="7">
    <location>
        <begin position="245"/>
        <end position="265"/>
    </location>
</feature>
<dbReference type="Pfam" id="PF07690">
    <property type="entry name" value="MFS_1"/>
    <property type="match status" value="1"/>
</dbReference>
<feature type="transmembrane region" description="Helical" evidence="7">
    <location>
        <begin position="93"/>
        <end position="114"/>
    </location>
</feature>
<feature type="transmembrane region" description="Helical" evidence="7">
    <location>
        <begin position="332"/>
        <end position="354"/>
    </location>
</feature>
<feature type="transmembrane region" description="Helical" evidence="7">
    <location>
        <begin position="277"/>
        <end position="297"/>
    </location>
</feature>
<feature type="transmembrane region" description="Helical" evidence="7">
    <location>
        <begin position="120"/>
        <end position="147"/>
    </location>
</feature>
<keyword evidence="5 7" id="KW-0472">Membrane</keyword>
<dbReference type="InterPro" id="IPR036259">
    <property type="entry name" value="MFS_trans_sf"/>
</dbReference>
<evidence type="ECO:0000256" key="5">
    <source>
        <dbReference type="ARBA" id="ARBA00023136"/>
    </source>
</evidence>
<dbReference type="SUPFAM" id="SSF103473">
    <property type="entry name" value="MFS general substrate transporter"/>
    <property type="match status" value="1"/>
</dbReference>
<dbReference type="RefSeq" id="WP_230299532.1">
    <property type="nucleotide sequence ID" value="NZ_JACHNE010000001.1"/>
</dbReference>
<dbReference type="GO" id="GO:0022857">
    <property type="term" value="F:transmembrane transporter activity"/>
    <property type="evidence" value="ECO:0007669"/>
    <property type="project" value="InterPro"/>
</dbReference>
<feature type="region of interest" description="Disordered" evidence="6">
    <location>
        <begin position="423"/>
        <end position="450"/>
    </location>
</feature>
<evidence type="ECO:0000256" key="2">
    <source>
        <dbReference type="ARBA" id="ARBA00022475"/>
    </source>
</evidence>
<dbReference type="InterPro" id="IPR011701">
    <property type="entry name" value="MFS"/>
</dbReference>
<dbReference type="PANTHER" id="PTHR23513">
    <property type="entry name" value="INTEGRAL MEMBRANE EFFLUX PROTEIN-RELATED"/>
    <property type="match status" value="1"/>
</dbReference>
<evidence type="ECO:0000256" key="4">
    <source>
        <dbReference type="ARBA" id="ARBA00022989"/>
    </source>
</evidence>
<feature type="transmembrane region" description="Helical" evidence="7">
    <location>
        <begin position="309"/>
        <end position="326"/>
    </location>
</feature>
<proteinExistence type="predicted"/>
<dbReference type="AlphaFoldDB" id="A0A7W9LW88"/>
<feature type="transmembrane region" description="Helical" evidence="7">
    <location>
        <begin position="30"/>
        <end position="54"/>
    </location>
</feature>
<dbReference type="CDD" id="cd06173">
    <property type="entry name" value="MFS_MefA_like"/>
    <property type="match status" value="1"/>
</dbReference>
<reference evidence="8 9" key="1">
    <citation type="submission" date="2020-08" db="EMBL/GenBank/DDBJ databases">
        <title>Sequencing the genomes of 1000 actinobacteria strains.</title>
        <authorList>
            <person name="Klenk H.-P."/>
        </authorList>
    </citation>
    <scope>NUCLEOTIDE SEQUENCE [LARGE SCALE GENOMIC DNA]</scope>
    <source>
        <strain evidence="8 9">DSM 40084</strain>
    </source>
</reference>
<evidence type="ECO:0000256" key="1">
    <source>
        <dbReference type="ARBA" id="ARBA00004651"/>
    </source>
</evidence>
<feature type="transmembrane region" description="Helical" evidence="7">
    <location>
        <begin position="60"/>
        <end position="81"/>
    </location>
</feature>
<evidence type="ECO:0000313" key="8">
    <source>
        <dbReference type="EMBL" id="MBB5798359.1"/>
    </source>
</evidence>
<keyword evidence="4 7" id="KW-1133">Transmembrane helix</keyword>
<feature type="transmembrane region" description="Helical" evidence="7">
    <location>
        <begin position="159"/>
        <end position="180"/>
    </location>
</feature>
<dbReference type="PANTHER" id="PTHR23513:SF6">
    <property type="entry name" value="MAJOR FACILITATOR SUPERFAMILY ASSOCIATED DOMAIN-CONTAINING PROTEIN"/>
    <property type="match status" value="1"/>
</dbReference>
<evidence type="ECO:0000313" key="9">
    <source>
        <dbReference type="Proteomes" id="UP000590647"/>
    </source>
</evidence>
<dbReference type="Gene3D" id="1.20.1250.20">
    <property type="entry name" value="MFS general substrate transporter like domains"/>
    <property type="match status" value="1"/>
</dbReference>
<keyword evidence="2" id="KW-1003">Cell membrane</keyword>
<keyword evidence="9" id="KW-1185">Reference proteome</keyword>
<name>A0A7W9LW88_9ACTN</name>
<accession>A0A7W9LW88</accession>
<dbReference type="GO" id="GO:0005886">
    <property type="term" value="C:plasma membrane"/>
    <property type="evidence" value="ECO:0007669"/>
    <property type="project" value="UniProtKB-SubCell"/>
</dbReference>
<evidence type="ECO:0000256" key="7">
    <source>
        <dbReference type="SAM" id="Phobius"/>
    </source>
</evidence>
<comment type="caution">
    <text evidence="8">The sequence shown here is derived from an EMBL/GenBank/DDBJ whole genome shotgun (WGS) entry which is preliminary data.</text>
</comment>
<keyword evidence="3 7" id="KW-0812">Transmembrane</keyword>
<evidence type="ECO:0000256" key="6">
    <source>
        <dbReference type="SAM" id="MobiDB-lite"/>
    </source>
</evidence>